<evidence type="ECO:0000313" key="2">
    <source>
        <dbReference type="EMBL" id="CAD7247442.1"/>
    </source>
</evidence>
<evidence type="ECO:0000256" key="1">
    <source>
        <dbReference type="SAM" id="Phobius"/>
    </source>
</evidence>
<keyword evidence="3" id="KW-1185">Reference proteome</keyword>
<dbReference type="Proteomes" id="UP000677054">
    <property type="component" value="Unassembled WGS sequence"/>
</dbReference>
<feature type="transmembrane region" description="Helical" evidence="1">
    <location>
        <begin position="94"/>
        <end position="115"/>
    </location>
</feature>
<dbReference type="EMBL" id="LR900971">
    <property type="protein sequence ID" value="CAD7247442.1"/>
    <property type="molecule type" value="Genomic_DNA"/>
</dbReference>
<proteinExistence type="predicted"/>
<keyword evidence="1" id="KW-1133">Transmembrane helix</keyword>
<feature type="transmembrane region" description="Helical" evidence="1">
    <location>
        <begin position="62"/>
        <end position="85"/>
    </location>
</feature>
<organism evidence="2">
    <name type="scientific">Darwinula stevensoni</name>
    <dbReference type="NCBI Taxonomy" id="69355"/>
    <lineage>
        <taxon>Eukaryota</taxon>
        <taxon>Metazoa</taxon>
        <taxon>Ecdysozoa</taxon>
        <taxon>Arthropoda</taxon>
        <taxon>Crustacea</taxon>
        <taxon>Oligostraca</taxon>
        <taxon>Ostracoda</taxon>
        <taxon>Podocopa</taxon>
        <taxon>Podocopida</taxon>
        <taxon>Darwinulocopina</taxon>
        <taxon>Darwinuloidea</taxon>
        <taxon>Darwinulidae</taxon>
        <taxon>Darwinula</taxon>
    </lineage>
</organism>
<feature type="transmembrane region" description="Helical" evidence="1">
    <location>
        <begin position="249"/>
        <end position="273"/>
    </location>
</feature>
<evidence type="ECO:0000313" key="3">
    <source>
        <dbReference type="Proteomes" id="UP000677054"/>
    </source>
</evidence>
<name>A0A7R8XCZ8_9CRUS</name>
<gene>
    <name evidence="2" type="ORF">DSTB1V02_LOCUS7273</name>
</gene>
<keyword evidence="1" id="KW-0812">Transmembrane</keyword>
<reference evidence="2" key="1">
    <citation type="submission" date="2020-11" db="EMBL/GenBank/DDBJ databases">
        <authorList>
            <person name="Tran Van P."/>
        </authorList>
    </citation>
    <scope>NUCLEOTIDE SEQUENCE</scope>
</reference>
<keyword evidence="1" id="KW-0472">Membrane</keyword>
<accession>A0A7R8XCZ8</accession>
<dbReference type="EMBL" id="CAJPEV010001454">
    <property type="protein sequence ID" value="CAG0892746.1"/>
    <property type="molecule type" value="Genomic_DNA"/>
</dbReference>
<protein>
    <submittedName>
        <fullName evidence="2">Uncharacterized protein</fullName>
    </submittedName>
</protein>
<feature type="transmembrane region" description="Helical" evidence="1">
    <location>
        <begin position="411"/>
        <end position="435"/>
    </location>
</feature>
<feature type="transmembrane region" description="Helical" evidence="1">
    <location>
        <begin position="127"/>
        <end position="150"/>
    </location>
</feature>
<feature type="transmembrane region" description="Helical" evidence="1">
    <location>
        <begin position="12"/>
        <end position="32"/>
    </location>
</feature>
<dbReference type="AlphaFoldDB" id="A0A7R8XCZ8"/>
<sequence>MEVKALKKLSALFKCGEILLGILALALFRWALGLARELLIEATMGLPPDPGLYAITFNLDEGIVIVGTLLGLFLSTLPFPFALLLGHDPGPLEVVHGGVCALFYAVTGGLIINNVTYIPQTQLTRVVLTSGILCLLLSLVFIVDIVFIGLKWRRNKGQTRRNQDFRFSYDTPKKPDGLLFRGIDLDLGRVDPLIILFQFAASSRARPPQATECIPSALQLMGFLALSLYRGAESQYTQYEYSLRSVDEFYVVVGTQVGMFLSTLTFPFAYLLGHDPSPIDPGKIPARSMSFTANEERPSKSIRVKSGGGRFPHAFVRLPGREWNGRGSSPVMMRFDAVVVADVLRLRPVGTSSVSTVRQDPATCRRFDVSAAVFNRLDVIHGGLCALFYLATGSCLMDTVVNQHRSKVMRLILTSGIFSFFLSLVFVADVVFLAFKLHRTTG</sequence>